<dbReference type="PROSITE" id="PS50110">
    <property type="entry name" value="RESPONSE_REGULATORY"/>
    <property type="match status" value="1"/>
</dbReference>
<dbReference type="Gene3D" id="1.10.287.130">
    <property type="match status" value="1"/>
</dbReference>
<feature type="compositionally biased region" description="Low complexity" evidence="7">
    <location>
        <begin position="297"/>
        <end position="308"/>
    </location>
</feature>
<dbReference type="SUPFAM" id="SSF52172">
    <property type="entry name" value="CheY-like"/>
    <property type="match status" value="1"/>
</dbReference>
<dbReference type="FunFam" id="3.30.450.40:FF:000083">
    <property type="entry name" value="Sensor histidine kinase/response regulator, putative (AFU_orthologue AFUA_4G00660)"/>
    <property type="match status" value="1"/>
</dbReference>
<dbReference type="InterPro" id="IPR001789">
    <property type="entry name" value="Sig_transdc_resp-reg_receiver"/>
</dbReference>
<dbReference type="PANTHER" id="PTHR43047">
    <property type="entry name" value="TWO-COMPONENT HISTIDINE PROTEIN KINASE"/>
    <property type="match status" value="1"/>
</dbReference>
<dbReference type="InterPro" id="IPR003018">
    <property type="entry name" value="GAF"/>
</dbReference>
<accession>A0A1X7S0E3</accession>
<evidence type="ECO:0000259" key="8">
    <source>
        <dbReference type="PROSITE" id="PS50109"/>
    </source>
</evidence>
<dbReference type="SMART" id="SM00388">
    <property type="entry name" value="HisKA"/>
    <property type="match status" value="1"/>
</dbReference>
<organism evidence="10 11">
    <name type="scientific">Zymoseptoria tritici (strain ST99CH_3D7)</name>
    <dbReference type="NCBI Taxonomy" id="1276538"/>
    <lineage>
        <taxon>Eukaryota</taxon>
        <taxon>Fungi</taxon>
        <taxon>Dikarya</taxon>
        <taxon>Ascomycota</taxon>
        <taxon>Pezizomycotina</taxon>
        <taxon>Dothideomycetes</taxon>
        <taxon>Dothideomycetidae</taxon>
        <taxon>Mycosphaerellales</taxon>
        <taxon>Mycosphaerellaceae</taxon>
        <taxon>Zymoseptoria</taxon>
    </lineage>
</organism>
<dbReference type="SUPFAM" id="SSF47384">
    <property type="entry name" value="Homodimeric domain of signal transducing histidine kinase"/>
    <property type="match status" value="1"/>
</dbReference>
<dbReference type="Gene3D" id="3.30.450.40">
    <property type="match status" value="1"/>
</dbReference>
<dbReference type="Gene3D" id="3.40.50.2300">
    <property type="match status" value="1"/>
</dbReference>
<dbReference type="Proteomes" id="UP000215127">
    <property type="component" value="Chromosome 8"/>
</dbReference>
<dbReference type="InterPro" id="IPR029016">
    <property type="entry name" value="GAF-like_dom_sf"/>
</dbReference>
<dbReference type="InterPro" id="IPR004358">
    <property type="entry name" value="Sig_transdc_His_kin-like_C"/>
</dbReference>
<dbReference type="Gene3D" id="3.30.565.10">
    <property type="entry name" value="Histidine kinase-like ATPase, C-terminal domain"/>
    <property type="match status" value="1"/>
</dbReference>
<dbReference type="Pfam" id="PF00072">
    <property type="entry name" value="Response_reg"/>
    <property type="match status" value="1"/>
</dbReference>
<protein>
    <recommendedName>
        <fullName evidence="2">histidine kinase</fullName>
        <ecNumber evidence="2">2.7.13.3</ecNumber>
    </recommendedName>
</protein>
<proteinExistence type="predicted"/>
<feature type="region of interest" description="Disordered" evidence="7">
    <location>
        <begin position="457"/>
        <end position="494"/>
    </location>
</feature>
<dbReference type="SMART" id="SM00448">
    <property type="entry name" value="REC"/>
    <property type="match status" value="1"/>
</dbReference>
<dbReference type="Pfam" id="PF01590">
    <property type="entry name" value="GAF"/>
    <property type="match status" value="1"/>
</dbReference>
<dbReference type="Pfam" id="PF02518">
    <property type="entry name" value="HATPase_c"/>
    <property type="match status" value="1"/>
</dbReference>
<evidence type="ECO:0000256" key="5">
    <source>
        <dbReference type="ARBA" id="ARBA00022777"/>
    </source>
</evidence>
<keyword evidence="11" id="KW-1185">Reference proteome</keyword>
<evidence type="ECO:0000256" key="6">
    <source>
        <dbReference type="PROSITE-ProRule" id="PRU00169"/>
    </source>
</evidence>
<evidence type="ECO:0000259" key="9">
    <source>
        <dbReference type="PROSITE" id="PS50110"/>
    </source>
</evidence>
<name>A0A1X7S0E3_ZYMT9</name>
<reference evidence="10 11" key="1">
    <citation type="submission" date="2016-06" db="EMBL/GenBank/DDBJ databases">
        <authorList>
            <person name="Kjaerup R.B."/>
            <person name="Dalgaard T.S."/>
            <person name="Juul-Madsen H.R."/>
        </authorList>
    </citation>
    <scope>NUCLEOTIDE SEQUENCE [LARGE SCALE GENOMIC DNA]</scope>
</reference>
<dbReference type="EC" id="2.7.13.3" evidence="2"/>
<keyword evidence="5" id="KW-0418">Kinase</keyword>
<dbReference type="PRINTS" id="PR00344">
    <property type="entry name" value="BCTRLSENSOR"/>
</dbReference>
<feature type="region of interest" description="Disordered" evidence="7">
    <location>
        <begin position="389"/>
        <end position="412"/>
    </location>
</feature>
<evidence type="ECO:0000256" key="7">
    <source>
        <dbReference type="SAM" id="MobiDB-lite"/>
    </source>
</evidence>
<evidence type="ECO:0000256" key="4">
    <source>
        <dbReference type="ARBA" id="ARBA00022679"/>
    </source>
</evidence>
<comment type="catalytic activity">
    <reaction evidence="1">
        <text>ATP + protein L-histidine = ADP + protein N-phospho-L-histidine.</text>
        <dbReference type="EC" id="2.7.13.3"/>
    </reaction>
</comment>
<dbReference type="GO" id="GO:0005886">
    <property type="term" value="C:plasma membrane"/>
    <property type="evidence" value="ECO:0007669"/>
    <property type="project" value="TreeGrafter"/>
</dbReference>
<evidence type="ECO:0000256" key="2">
    <source>
        <dbReference type="ARBA" id="ARBA00012438"/>
    </source>
</evidence>
<dbReference type="SMART" id="SM00387">
    <property type="entry name" value="HATPase_c"/>
    <property type="match status" value="1"/>
</dbReference>
<evidence type="ECO:0000256" key="1">
    <source>
        <dbReference type="ARBA" id="ARBA00000085"/>
    </source>
</evidence>
<dbReference type="PROSITE" id="PS50109">
    <property type="entry name" value="HIS_KIN"/>
    <property type="match status" value="1"/>
</dbReference>
<dbReference type="InterPro" id="IPR003661">
    <property type="entry name" value="HisK_dim/P_dom"/>
</dbReference>
<dbReference type="InterPro" id="IPR036097">
    <property type="entry name" value="HisK_dim/P_sf"/>
</dbReference>
<dbReference type="SUPFAM" id="SSF55874">
    <property type="entry name" value="ATPase domain of HSP90 chaperone/DNA topoisomerase II/histidine kinase"/>
    <property type="match status" value="1"/>
</dbReference>
<gene>
    <name evidence="10" type="ORF">ZT3D7_G8309</name>
</gene>
<dbReference type="InterPro" id="IPR036890">
    <property type="entry name" value="HATPase_C_sf"/>
</dbReference>
<feature type="region of interest" description="Disordered" evidence="7">
    <location>
        <begin position="989"/>
        <end position="1015"/>
    </location>
</feature>
<dbReference type="EMBL" id="LT853699">
    <property type="protein sequence ID" value="SMQ53156.1"/>
    <property type="molecule type" value="Genomic_DNA"/>
</dbReference>
<evidence type="ECO:0000256" key="3">
    <source>
        <dbReference type="ARBA" id="ARBA00022553"/>
    </source>
</evidence>
<keyword evidence="3 6" id="KW-0597">Phosphoprotein</keyword>
<dbReference type="Pfam" id="PF00512">
    <property type="entry name" value="HisKA"/>
    <property type="match status" value="1"/>
</dbReference>
<dbReference type="PANTHER" id="PTHR43047:SF72">
    <property type="entry name" value="OSMOSENSING HISTIDINE PROTEIN KINASE SLN1"/>
    <property type="match status" value="1"/>
</dbReference>
<dbReference type="STRING" id="1276538.A0A1X7S0E3"/>
<feature type="domain" description="Histidine kinase" evidence="8">
    <location>
        <begin position="575"/>
        <end position="823"/>
    </location>
</feature>
<dbReference type="CDD" id="cd17546">
    <property type="entry name" value="REC_hyHK_CKI1_RcsC-like"/>
    <property type="match status" value="1"/>
</dbReference>
<dbReference type="InterPro" id="IPR011006">
    <property type="entry name" value="CheY-like_superfamily"/>
</dbReference>
<sequence>MTNTGAASGFQDEKAREREFYTYYDAVRSLSDADFPFTNLFDDEEAKLHKPASSNDTALTAFCQLGALRVGARRCLLFMFDQEYAFILAEATRTLSLRDDHSHDVEDGLWLGQTIIPRGLSVCEHTVNIPAENNGSNRFHDNSARIHIINDLKDSRFCDRPYVLEGPKARFYAGVPITSPSGLRIGAYCVLDDKPRNGLRPKDINFMLEMSTTIMEHLEMLRARTEFGRGTRMLTGLGTFVKESPIESSHKRSRRITVPSMVKESPVLGFGESSAATGHQDAHDYFGSAIFDGQVSSNGISSGSSHSTGRQRSLPSAALTDPNDRSGLITPSTTLRAQVSLMDESESDGGVGDTLQRAAVLLRDSIEADGVLILDASIHSYGGAVTGEQYYSDSEPESAISEDGRPTSRPTRIDCRILAQSRRHSNDKNSGSAISEKTLRSLLRHYPQGKVWRFDSNGDISSDESGSDLTSDSADDDNSPTKRQSFKTTRSKRRMREARAIQRVFPGARTICLVSIWDNVREQFYAGAIIFSYSPIRQFSSELLYMMAYMDVVMAKVSRIEANLKDQAKSDFISSVSHELRSPLHGILGSIDFLHDQAVLDWSLISQIERCSATLMDVIDHLLDFAKLNHFGKKLKRIDRRGGAREGNGLLSKSSLASGGSNLTEVVSLAKITEEVTDSIFFSHCCRVDGTPTVEFILDIDMEPDLQCDLAVGAWKRLCINIIGNALKYTTSGYVMVSLRMATPKDKPPLAMLTVCDSGIGMTKEYMESRLFKAFSQENDLANGTGLGMSLVKKILQASGGQIKVQSAKDAGTVMTISMPLDIITPKQAEPMHVVSPGLRVGILQPPRARSYKPTKGRKLQIAALQCIFRRLSAEVVSPEAAAVVVAFEADVQALINRDQADHCTVPVIVLCDTVMSAARLRTSHIKLSSSRRVEFVARPFGPAQICAALQKCIRAAGPQTPITLSPQATAGHTRRVLRRQLSRRAYTQAVVPQSPSKVSQSPLKRSSSAPILAEGSVPTDNFRYKGFGQALQDIAAAPENVQPQVGGAELTHRPVVPSGVTSQMGNLPIPPYAAAVAEQKLSLLLVDDNPINLRLLTTYAEKYNHPYRGASNGLEAAQAYESAASKFPHATMSNAPKPDVIFLDIQMPIMDGYEAAQRIRAFEKTAGVKPAIIVAITGLASNQSQQDAYSSGIDMFLTKPVRPRDITRVLESISAPGKGTTSESART</sequence>
<evidence type="ECO:0000313" key="10">
    <source>
        <dbReference type="EMBL" id="SMQ53156.1"/>
    </source>
</evidence>
<dbReference type="AlphaFoldDB" id="A0A1X7S0E3"/>
<feature type="modified residue" description="4-aspartylphosphate" evidence="6">
    <location>
        <position position="1145"/>
    </location>
</feature>
<dbReference type="GO" id="GO:0009927">
    <property type="term" value="F:histidine phosphotransfer kinase activity"/>
    <property type="evidence" value="ECO:0007669"/>
    <property type="project" value="TreeGrafter"/>
</dbReference>
<feature type="region of interest" description="Disordered" evidence="7">
    <location>
        <begin position="297"/>
        <end position="332"/>
    </location>
</feature>
<feature type="compositionally biased region" description="Low complexity" evidence="7">
    <location>
        <begin position="989"/>
        <end position="1003"/>
    </location>
</feature>
<dbReference type="InterPro" id="IPR005467">
    <property type="entry name" value="His_kinase_dom"/>
</dbReference>
<dbReference type="CDD" id="cd00082">
    <property type="entry name" value="HisKA"/>
    <property type="match status" value="1"/>
</dbReference>
<dbReference type="SUPFAM" id="SSF55781">
    <property type="entry name" value="GAF domain-like"/>
    <property type="match status" value="1"/>
</dbReference>
<keyword evidence="4" id="KW-0808">Transferase</keyword>
<feature type="compositionally biased region" description="Basic and acidic residues" evidence="7">
    <location>
        <begin position="402"/>
        <end position="412"/>
    </location>
</feature>
<dbReference type="InterPro" id="IPR003594">
    <property type="entry name" value="HATPase_dom"/>
</dbReference>
<evidence type="ECO:0000313" key="11">
    <source>
        <dbReference type="Proteomes" id="UP000215127"/>
    </source>
</evidence>
<feature type="domain" description="Response regulatory" evidence="9">
    <location>
        <begin position="1083"/>
        <end position="1215"/>
    </location>
</feature>
<dbReference type="GO" id="GO:0000155">
    <property type="term" value="F:phosphorelay sensor kinase activity"/>
    <property type="evidence" value="ECO:0007669"/>
    <property type="project" value="InterPro"/>
</dbReference>